<organism evidence="1 2">
    <name type="scientific">Smallanthus sonchifolius</name>
    <dbReference type="NCBI Taxonomy" id="185202"/>
    <lineage>
        <taxon>Eukaryota</taxon>
        <taxon>Viridiplantae</taxon>
        <taxon>Streptophyta</taxon>
        <taxon>Embryophyta</taxon>
        <taxon>Tracheophyta</taxon>
        <taxon>Spermatophyta</taxon>
        <taxon>Magnoliopsida</taxon>
        <taxon>eudicotyledons</taxon>
        <taxon>Gunneridae</taxon>
        <taxon>Pentapetalae</taxon>
        <taxon>asterids</taxon>
        <taxon>campanulids</taxon>
        <taxon>Asterales</taxon>
        <taxon>Asteraceae</taxon>
        <taxon>Asteroideae</taxon>
        <taxon>Heliantheae alliance</taxon>
        <taxon>Millerieae</taxon>
        <taxon>Smallanthus</taxon>
    </lineage>
</organism>
<reference evidence="2" key="1">
    <citation type="journal article" date="2022" name="Mol. Ecol. Resour.">
        <title>The genomes of chicory, endive, great burdock and yacon provide insights into Asteraceae palaeo-polyploidization history and plant inulin production.</title>
        <authorList>
            <person name="Fan W."/>
            <person name="Wang S."/>
            <person name="Wang H."/>
            <person name="Wang A."/>
            <person name="Jiang F."/>
            <person name="Liu H."/>
            <person name="Zhao H."/>
            <person name="Xu D."/>
            <person name="Zhang Y."/>
        </authorList>
    </citation>
    <scope>NUCLEOTIDE SEQUENCE [LARGE SCALE GENOMIC DNA]</scope>
    <source>
        <strain evidence="2">cv. Yunnan</strain>
    </source>
</reference>
<proteinExistence type="predicted"/>
<gene>
    <name evidence="1" type="ORF">L1987_57937</name>
</gene>
<keyword evidence="2" id="KW-1185">Reference proteome</keyword>
<accession>A0ACB9DEP3</accession>
<evidence type="ECO:0000313" key="1">
    <source>
        <dbReference type="EMBL" id="KAI3744843.1"/>
    </source>
</evidence>
<sequence length="650" mass="75409">MSRLPSEIRVFIKSKSPKTYSETVEAGAVMAAEISMRQAESLAPKRKWEGRKEDTRSNNFKKPKEILPCHFCQKKHLGACKARPRPNYKKPGHLFYECREKKKCFECGDPNHMRPECPKLKRNDKPHTNQPKGRAFVLTTEEAKNTPDVVTGTYLVNDVYARVLFDTGANRSLVSTSFRPYLNQTSQSLDHTFIVEMADGSRKEIVDIIKNCTISLNKHVIPIDLMPMELGEFDVVIGMDWLAPYHVEIADHEQHLKAALELLKKENIYAKFSKCEFWIREVQFLGHTINEQGIQVDPTKIEAIKKWEVPKNPTEIRRFVGAPILSLPKGTKDFAVYCDASHYELGAVVFALKIWRHYLYGTKCTIYTDHKSLKHIFEQKELNMRQRRWMELLSDYDCEIQYHLGKANVVADALSRKENPQPIRIRATRIEVKTNLLDQVKNVQQEALKENHIKKERMIGRLKLLTTGIDDILRFNNRILVPSFDGLQDTILEEAHNSRYSIHPGSDKMYKDLRNDYRWPGMKRSIAQYVAKCLTCLKVKAEHQKPLSYLQQLEIPEWKWKKITMDFKMSNSYLLDRSGESQLSGPEIIQEITEKIKQIKEKTKSAQDRQKSYADQRRKPLEFHVGDKVMLKVSPLKGVMRLGKKGKLKP</sequence>
<name>A0ACB9DEP3_9ASTR</name>
<comment type="caution">
    <text evidence="1">The sequence shown here is derived from an EMBL/GenBank/DDBJ whole genome shotgun (WGS) entry which is preliminary data.</text>
</comment>
<protein>
    <submittedName>
        <fullName evidence="1">Uncharacterized protein</fullName>
    </submittedName>
</protein>
<dbReference type="EMBL" id="CM042036">
    <property type="protein sequence ID" value="KAI3744843.1"/>
    <property type="molecule type" value="Genomic_DNA"/>
</dbReference>
<evidence type="ECO:0000313" key="2">
    <source>
        <dbReference type="Proteomes" id="UP001056120"/>
    </source>
</evidence>
<reference evidence="1 2" key="2">
    <citation type="journal article" date="2022" name="Mol. Ecol. Resour.">
        <title>The genomes of chicory, endive, great burdock and yacon provide insights into Asteraceae paleo-polyploidization history and plant inulin production.</title>
        <authorList>
            <person name="Fan W."/>
            <person name="Wang S."/>
            <person name="Wang H."/>
            <person name="Wang A."/>
            <person name="Jiang F."/>
            <person name="Liu H."/>
            <person name="Zhao H."/>
            <person name="Xu D."/>
            <person name="Zhang Y."/>
        </authorList>
    </citation>
    <scope>NUCLEOTIDE SEQUENCE [LARGE SCALE GENOMIC DNA]</scope>
    <source>
        <strain evidence="2">cv. Yunnan</strain>
        <tissue evidence="1">Leaves</tissue>
    </source>
</reference>
<dbReference type="Proteomes" id="UP001056120">
    <property type="component" value="Linkage Group LG19"/>
</dbReference>